<name>A0ACC0ELF5_9BASI</name>
<keyword evidence="2" id="KW-1185">Reference proteome</keyword>
<protein>
    <submittedName>
        <fullName evidence="1">Uncharacterized protein</fullName>
    </submittedName>
</protein>
<dbReference type="EMBL" id="CM045869">
    <property type="protein sequence ID" value="KAI7955300.1"/>
    <property type="molecule type" value="Genomic_DNA"/>
</dbReference>
<accession>A0ACC0ELF5</accession>
<evidence type="ECO:0000313" key="2">
    <source>
        <dbReference type="Proteomes" id="UP001060170"/>
    </source>
</evidence>
<comment type="caution">
    <text evidence="1">The sequence shown here is derived from an EMBL/GenBank/DDBJ whole genome shotgun (WGS) entry which is preliminary data.</text>
</comment>
<reference evidence="1 2" key="3">
    <citation type="journal article" date="2022" name="Microbiol. Spectr.">
        <title>Folding features and dynamics of 3D genome architecture in plant fungal pathogens.</title>
        <authorList>
            <person name="Xia C."/>
        </authorList>
    </citation>
    <scope>NUCLEOTIDE SEQUENCE [LARGE SCALE GENOMIC DNA]</scope>
    <source>
        <strain evidence="1 2">93-210</strain>
    </source>
</reference>
<sequence>MHFATDEFKVNQTLSLLLLLTRAMFTPLDSGLQQKIKPASSGSICDHTILSVGRIIKGRSTLTLSGRLQSFSFHHPENTQPARRPTPEEIEWANDLVNTKDFFTLYTHGKVVVMDFHKRDQIITVMEFIKNIEDLSPTEKENLNFLSSF</sequence>
<proteinExistence type="predicted"/>
<evidence type="ECO:0000313" key="1">
    <source>
        <dbReference type="EMBL" id="KAI7955300.1"/>
    </source>
</evidence>
<reference evidence="2" key="2">
    <citation type="journal article" date="2018" name="Mol. Plant Microbe Interact.">
        <title>Genome sequence resources for the wheat stripe rust pathogen (Puccinia striiformis f. sp. tritici) and the barley stripe rust pathogen (Puccinia striiformis f. sp. hordei).</title>
        <authorList>
            <person name="Xia C."/>
            <person name="Wang M."/>
            <person name="Yin C."/>
            <person name="Cornejo O.E."/>
            <person name="Hulbert S.H."/>
            <person name="Chen X."/>
        </authorList>
    </citation>
    <scope>NUCLEOTIDE SEQUENCE [LARGE SCALE GENOMIC DNA]</scope>
    <source>
        <strain evidence="2">93-210</strain>
    </source>
</reference>
<dbReference type="Proteomes" id="UP001060170">
    <property type="component" value="Chromosome 5"/>
</dbReference>
<gene>
    <name evidence="1" type="ORF">MJO28_005700</name>
</gene>
<reference evidence="2" key="1">
    <citation type="journal article" date="2018" name="BMC Genomics">
        <title>Genomic insights into host adaptation between the wheat stripe rust pathogen (Puccinia striiformis f. sp. tritici) and the barley stripe rust pathogen (Puccinia striiformis f. sp. hordei).</title>
        <authorList>
            <person name="Xia C."/>
            <person name="Wang M."/>
            <person name="Yin C."/>
            <person name="Cornejo O.E."/>
            <person name="Hulbert S.H."/>
            <person name="Chen X."/>
        </authorList>
    </citation>
    <scope>NUCLEOTIDE SEQUENCE [LARGE SCALE GENOMIC DNA]</scope>
    <source>
        <strain evidence="2">93-210</strain>
    </source>
</reference>
<organism evidence="1 2">
    <name type="scientific">Puccinia striiformis f. sp. tritici</name>
    <dbReference type="NCBI Taxonomy" id="168172"/>
    <lineage>
        <taxon>Eukaryota</taxon>
        <taxon>Fungi</taxon>
        <taxon>Dikarya</taxon>
        <taxon>Basidiomycota</taxon>
        <taxon>Pucciniomycotina</taxon>
        <taxon>Pucciniomycetes</taxon>
        <taxon>Pucciniales</taxon>
        <taxon>Pucciniaceae</taxon>
        <taxon>Puccinia</taxon>
    </lineage>
</organism>